<protein>
    <submittedName>
        <fullName evidence="5">Aminoadipate reductase</fullName>
    </submittedName>
</protein>
<feature type="domain" description="Thioester reductase (TE)" evidence="4">
    <location>
        <begin position="700"/>
        <end position="918"/>
    </location>
</feature>
<keyword evidence="1" id="KW-0596">Phosphopantetheine</keyword>
<dbReference type="PANTHER" id="PTHR43439:SF2">
    <property type="entry name" value="ENZYME, PUTATIVE (JCVI)-RELATED"/>
    <property type="match status" value="1"/>
</dbReference>
<sequence length="1082" mass="117045">SMFIPEAIAYQSRTNPAHPFYVYAKPDPSDEIVTITSLEFARATHRAAHLLRPNRNGADGEVVAIIALSDTTLYEALIVGLITANLIPFPISPRNTPAAVVNLVQKSGCHRVLATCTTLQPLVAGIRNELAQVAPDFELLIQEVPSLLEIYPTLGAEDSDAASELYPAHPAPLSPEDICIYLHTSGSTGLPKPIAHSHRTLMHWASSGVVEEVRDAYPHPVAAMPIPGFHLIGIYGLLLKPIYGGITIALYPPTALTPGALPVFPSPDNILANTRKTKSRVMFTLPALLAIWAKSPDAIEFLKTLSFIATQLIQAFGGGCLPQRLGNALAAAGLKIQAVYGATEFGSITSMLPYKEDVNEWEWFRFSSKVKLRWMPQGDGTYECQVLHTEDYNLSVANLPDIRGYATSDLFVNHPQKKHLWKIVGRADDVIVHQSGENTVPAPMEDVINSSPLVAAAVMFGRDHNQAGILIEVEPSSQIDVTDSAQVLALREKLWPIIEEANSVAPKYSRIFPEMVLFTSPTKPLPRSGKGTVMRKAALLVFAAKIEALYETMESSGGSASVAVPTAWDASSIQRWLLELTADLVQGGTRISPDVDLFEQGFDSLSAAFLRLRVVSAMQSSKDPAVRNAASGVTQNTVYLFRSVSGMTVFLGGLVSGVACAVMRPKVAMDEMISKYTSALPPLPSLSNATSSLPLATVLLTGSTGSLGSQILATLVEDERVAKIYAFNRPSKATTLVQRQEAIFNDRGLDIALLESPKLVLIEGEINRDNLGLSADIYSRMLSSITLIIHNAWTLDFNLPLASFKQHVSGTRNLIHFARSCDAPPRFIFTSSVTSGFLDIGDTASTDASLVASAATGYGQSKYVAEQILAKSGLDVVCLRIGQISGALPKGAWAISDWLPILVKTSVTLGRLPKANGVRDILLPVGLKVVSWIDFRTVARAVLDVAFSCATRRPQCSILALVHPRPVAWNFVMTAVRECLISSSEKRPLPLVEFREWLAELESAATQRGGKSEHESLPGIKLLEFFSKLSVLSCGSLEAEFAGIDLVTEEIQAASPAVREAKAIDTEQVDAWVAYWRSTGFL</sequence>
<feature type="non-terminal residue" evidence="5">
    <location>
        <position position="1"/>
    </location>
</feature>
<dbReference type="EMBL" id="JARJCN010000071">
    <property type="protein sequence ID" value="KAJ7077669.1"/>
    <property type="molecule type" value="Genomic_DNA"/>
</dbReference>
<dbReference type="Pfam" id="PF23562">
    <property type="entry name" value="AMP-binding_C_3"/>
    <property type="match status" value="1"/>
</dbReference>
<keyword evidence="2" id="KW-0597">Phosphoprotein</keyword>
<evidence type="ECO:0000313" key="5">
    <source>
        <dbReference type="EMBL" id="KAJ7077669.1"/>
    </source>
</evidence>
<dbReference type="Proteomes" id="UP001222325">
    <property type="component" value="Unassembled WGS sequence"/>
</dbReference>
<proteinExistence type="predicted"/>
<dbReference type="InterPro" id="IPR000873">
    <property type="entry name" value="AMP-dep_synth/lig_dom"/>
</dbReference>
<gene>
    <name evidence="5" type="ORF">B0H15DRAFT_1003431</name>
</gene>
<accession>A0AAD6TSE7</accession>
<dbReference type="InterPro" id="IPR036291">
    <property type="entry name" value="NAD(P)-bd_dom_sf"/>
</dbReference>
<keyword evidence="6" id="KW-1185">Reference proteome</keyword>
<dbReference type="InterPro" id="IPR051414">
    <property type="entry name" value="Adenylate-forming_Reductase"/>
</dbReference>
<name>A0AAD6TSE7_9AGAR</name>
<comment type="caution">
    <text evidence="5">The sequence shown here is derived from an EMBL/GenBank/DDBJ whole genome shotgun (WGS) entry which is preliminary data.</text>
</comment>
<dbReference type="PROSITE" id="PS00455">
    <property type="entry name" value="AMP_BINDING"/>
    <property type="match status" value="1"/>
</dbReference>
<dbReference type="Gene3D" id="3.40.50.12780">
    <property type="entry name" value="N-terminal domain of ligase-like"/>
    <property type="match status" value="1"/>
</dbReference>
<organism evidence="5 6">
    <name type="scientific">Mycena belliarum</name>
    <dbReference type="NCBI Taxonomy" id="1033014"/>
    <lineage>
        <taxon>Eukaryota</taxon>
        <taxon>Fungi</taxon>
        <taxon>Dikarya</taxon>
        <taxon>Basidiomycota</taxon>
        <taxon>Agaricomycotina</taxon>
        <taxon>Agaricomycetes</taxon>
        <taxon>Agaricomycetidae</taxon>
        <taxon>Agaricales</taxon>
        <taxon>Marasmiineae</taxon>
        <taxon>Mycenaceae</taxon>
        <taxon>Mycena</taxon>
    </lineage>
</organism>
<dbReference type="InterPro" id="IPR020845">
    <property type="entry name" value="AMP-binding_CS"/>
</dbReference>
<reference evidence="5" key="1">
    <citation type="submission" date="2023-03" db="EMBL/GenBank/DDBJ databases">
        <title>Massive genome expansion in bonnet fungi (Mycena s.s.) driven by repeated elements and novel gene families across ecological guilds.</title>
        <authorList>
            <consortium name="Lawrence Berkeley National Laboratory"/>
            <person name="Harder C.B."/>
            <person name="Miyauchi S."/>
            <person name="Viragh M."/>
            <person name="Kuo A."/>
            <person name="Thoen E."/>
            <person name="Andreopoulos B."/>
            <person name="Lu D."/>
            <person name="Skrede I."/>
            <person name="Drula E."/>
            <person name="Henrissat B."/>
            <person name="Morin E."/>
            <person name="Kohler A."/>
            <person name="Barry K."/>
            <person name="LaButti K."/>
            <person name="Morin E."/>
            <person name="Salamov A."/>
            <person name="Lipzen A."/>
            <person name="Mereny Z."/>
            <person name="Hegedus B."/>
            <person name="Baldrian P."/>
            <person name="Stursova M."/>
            <person name="Weitz H."/>
            <person name="Taylor A."/>
            <person name="Grigoriev I.V."/>
            <person name="Nagy L.G."/>
            <person name="Martin F."/>
            <person name="Kauserud H."/>
        </authorList>
    </citation>
    <scope>NUCLEOTIDE SEQUENCE</scope>
    <source>
        <strain evidence="5">CBHHK173m</strain>
    </source>
</reference>
<evidence type="ECO:0000259" key="4">
    <source>
        <dbReference type="Pfam" id="PF07993"/>
    </source>
</evidence>
<dbReference type="InterPro" id="IPR013120">
    <property type="entry name" value="FAR_NAD-bd"/>
</dbReference>
<dbReference type="SUPFAM" id="SSF51735">
    <property type="entry name" value="NAD(P)-binding Rossmann-fold domains"/>
    <property type="match status" value="1"/>
</dbReference>
<dbReference type="InterPro" id="IPR042099">
    <property type="entry name" value="ANL_N_sf"/>
</dbReference>
<evidence type="ECO:0000256" key="2">
    <source>
        <dbReference type="ARBA" id="ARBA00022553"/>
    </source>
</evidence>
<evidence type="ECO:0000256" key="1">
    <source>
        <dbReference type="ARBA" id="ARBA00022450"/>
    </source>
</evidence>
<dbReference type="SUPFAM" id="SSF56801">
    <property type="entry name" value="Acetyl-CoA synthetase-like"/>
    <property type="match status" value="1"/>
</dbReference>
<dbReference type="Pfam" id="PF07993">
    <property type="entry name" value="NAD_binding_4"/>
    <property type="match status" value="1"/>
</dbReference>
<dbReference type="PANTHER" id="PTHR43439">
    <property type="entry name" value="PHENYLACETATE-COENZYME A LIGASE"/>
    <property type="match status" value="1"/>
</dbReference>
<feature type="non-terminal residue" evidence="5">
    <location>
        <position position="1082"/>
    </location>
</feature>
<feature type="domain" description="AMP-dependent synthetase/ligase" evidence="3">
    <location>
        <begin position="11"/>
        <end position="352"/>
    </location>
</feature>
<dbReference type="Gene3D" id="3.40.50.720">
    <property type="entry name" value="NAD(P)-binding Rossmann-like Domain"/>
    <property type="match status" value="1"/>
</dbReference>
<evidence type="ECO:0000259" key="3">
    <source>
        <dbReference type="Pfam" id="PF00501"/>
    </source>
</evidence>
<dbReference type="Pfam" id="PF00501">
    <property type="entry name" value="AMP-binding"/>
    <property type="match status" value="1"/>
</dbReference>
<dbReference type="AlphaFoldDB" id="A0AAD6TSE7"/>
<evidence type="ECO:0000313" key="6">
    <source>
        <dbReference type="Proteomes" id="UP001222325"/>
    </source>
</evidence>